<dbReference type="GO" id="GO:0016616">
    <property type="term" value="F:oxidoreductase activity, acting on the CH-OH group of donors, NAD or NADP as acceptor"/>
    <property type="evidence" value="ECO:0007669"/>
    <property type="project" value="TreeGrafter"/>
</dbReference>
<dbReference type="Pfam" id="PF01370">
    <property type="entry name" value="Epimerase"/>
    <property type="match status" value="1"/>
</dbReference>
<feature type="domain" description="NAD-dependent epimerase/dehydratase" evidence="3">
    <location>
        <begin position="867"/>
        <end position="1123"/>
    </location>
</feature>
<dbReference type="STRING" id="1447875.A0A2B7XU39"/>
<reference evidence="4 5" key="1">
    <citation type="submission" date="2017-10" db="EMBL/GenBank/DDBJ databases">
        <title>Comparative genomics in systemic dimorphic fungi from Ajellomycetaceae.</title>
        <authorList>
            <person name="Munoz J.F."/>
            <person name="Mcewen J.G."/>
            <person name="Clay O.K."/>
            <person name="Cuomo C.A."/>
        </authorList>
    </citation>
    <scope>NUCLEOTIDE SEQUENCE [LARGE SCALE GENOMIC DNA]</scope>
    <source>
        <strain evidence="4 5">UAMH5409</strain>
    </source>
</reference>
<evidence type="ECO:0000313" key="4">
    <source>
        <dbReference type="EMBL" id="PGH12455.1"/>
    </source>
</evidence>
<comment type="similarity">
    <text evidence="2">Belongs to the NAD(P)-dependent epimerase/dehydratase family. Dihydroflavonol-4-reductase subfamily.</text>
</comment>
<evidence type="ECO:0000256" key="1">
    <source>
        <dbReference type="ARBA" id="ARBA00023002"/>
    </source>
</evidence>
<dbReference type="Proteomes" id="UP000223968">
    <property type="component" value="Unassembled WGS sequence"/>
</dbReference>
<sequence length="1202" mass="134489">MDVGDVDQPVMTDGEFDMFANARYSPSIGGWCQYRSLACTSQNSFLFYIVANVGPNNSHRPLAIALRQGDGAILGRVNHREVNENRVFHVLRDCVHLVKILSEPANRMVLEAELSLAAAWYNGDSFQDLERIEVPDVPQPSFDFSHCDIDFQRQEMPELPWAEGVREFPFISTCLRLGLNCNKSMSLHRVQEQTLGTMFRDDRLEYGMIVLDISDLDSVRYGIFGFEINYMAEVPLDVCLDWDPVEGSPPRVAPIALLEENRTRLPLSASSYMKKFSSFGFKDCLETLGGLSLVDEAALNYIWPEEAGNSYDERVSDEPQTTGIGELSIRLKRHEKSSTRPTPPDATTALDQTVENLVQDILYKGSLDSAKLDEYSNDPYFQDHLLRSLHRRPHDLSSSNSSTQLLRLVYAGRSHLNWVVYRNVSYESVAAAVGSEELSGAQALSLCIEELSGSPNVLFEALSRSDTLREICFLQSPEREKDTASCQLFAQLCASSYATSILQAKNVVLTCAYSAPLQKKLWLPYSSTRNNSNLVVDAFPVQHMFVRYQFADSAGRRNPKFWPVYFFLGDALLRPERFAVGFINYVCSLLTDRHLFSFAASPSSLVAYNQRSPGIAISPISAENFAIPGRCRVVTTTSTTTDMVDAPETQVECWPLVRVLQQNGWAILVSHEWYTDPKVHRGQWRPKWMEWGYDAEAPFLRYAFIRVRRRIEFSRANNAAASSERLLELVRPENVEVVGGLEEFLQQTAPDVDARLLDRPLKNVEQTIRGRWETKLPRGREYLSVLKESEARQILQDFLEDATFGRENLRRAMNAEPEGLLEERGSLQEMKRKNRAIFKSLLDPDVVNAEHPLGTEVRPFNERALYVLVTGATGFIGAHVVDSLLRRGLKVRGATRSLAKGEMMKAARPQYASQLDFVQIKDFSKLGVFDKAIDGIDAVIHVASPFTYNTTNNLTDLIQPAINGTTSILTASNLPTSRVSRIVLTSSFASIIDASNRPTSPSFTYTAAHWNPLTYAEATDPSTSPVIAYRGSKKFAELAAWDFMRKQSAPFDLVTLCPPMTFGPIAHPIPNGAAGLNESNAMLWSIAQGIDPLPVGRVSAWIDVRDLAEAHVEALLRTEAGGKRYVPASPEPFSYQFAADIMKEEFEWARGKVAKGDEEGRRPEAAYKLDGETVPRELGVGYRGFREAVVDVIGQVKGWEGA</sequence>
<dbReference type="InterPro" id="IPR050425">
    <property type="entry name" value="NAD(P)_dehydrat-like"/>
</dbReference>
<dbReference type="PANTHER" id="PTHR10366:SF579">
    <property type="entry name" value="3-BETA HYDROXYSTEROID DEHYDROGENASE_ISOMERASE FAMILY PROTEIN (AFU_ORTHOLOGUE AFUA_3G02250)"/>
    <property type="match status" value="1"/>
</dbReference>
<comment type="caution">
    <text evidence="4">The sequence shown here is derived from an EMBL/GenBank/DDBJ whole genome shotgun (WGS) entry which is preliminary data.</text>
</comment>
<keyword evidence="1" id="KW-0560">Oxidoreductase</keyword>
<proteinExistence type="inferred from homology"/>
<protein>
    <recommendedName>
        <fullName evidence="3">NAD-dependent epimerase/dehydratase domain-containing protein</fullName>
    </recommendedName>
</protein>
<dbReference type="AlphaFoldDB" id="A0A2B7XU39"/>
<organism evidence="4 5">
    <name type="scientific">Helicocarpus griseus UAMH5409</name>
    <dbReference type="NCBI Taxonomy" id="1447875"/>
    <lineage>
        <taxon>Eukaryota</taxon>
        <taxon>Fungi</taxon>
        <taxon>Dikarya</taxon>
        <taxon>Ascomycota</taxon>
        <taxon>Pezizomycotina</taxon>
        <taxon>Eurotiomycetes</taxon>
        <taxon>Eurotiomycetidae</taxon>
        <taxon>Onygenales</taxon>
        <taxon>Ajellomycetaceae</taxon>
        <taxon>Helicocarpus</taxon>
    </lineage>
</organism>
<dbReference type="Gene3D" id="3.40.50.720">
    <property type="entry name" value="NAD(P)-binding Rossmann-like Domain"/>
    <property type="match status" value="1"/>
</dbReference>
<dbReference type="SUPFAM" id="SSF51735">
    <property type="entry name" value="NAD(P)-binding Rossmann-fold domains"/>
    <property type="match status" value="1"/>
</dbReference>
<dbReference type="InterPro" id="IPR001509">
    <property type="entry name" value="Epimerase_deHydtase"/>
</dbReference>
<dbReference type="OrthoDB" id="3515175at2759"/>
<name>A0A2B7XU39_9EURO</name>
<evidence type="ECO:0000259" key="3">
    <source>
        <dbReference type="Pfam" id="PF01370"/>
    </source>
</evidence>
<dbReference type="InterPro" id="IPR036291">
    <property type="entry name" value="NAD(P)-bd_dom_sf"/>
</dbReference>
<dbReference type="PANTHER" id="PTHR10366">
    <property type="entry name" value="NAD DEPENDENT EPIMERASE/DEHYDRATASE"/>
    <property type="match status" value="1"/>
</dbReference>
<accession>A0A2B7XU39</accession>
<evidence type="ECO:0000313" key="5">
    <source>
        <dbReference type="Proteomes" id="UP000223968"/>
    </source>
</evidence>
<evidence type="ECO:0000256" key="2">
    <source>
        <dbReference type="ARBA" id="ARBA00023445"/>
    </source>
</evidence>
<keyword evidence="5" id="KW-1185">Reference proteome</keyword>
<gene>
    <name evidence="4" type="ORF">AJ79_04291</name>
</gene>
<dbReference type="EMBL" id="PDNB01000058">
    <property type="protein sequence ID" value="PGH12455.1"/>
    <property type="molecule type" value="Genomic_DNA"/>
</dbReference>